<dbReference type="InterPro" id="IPR010917">
    <property type="entry name" value="TonB_rcpt_CS"/>
</dbReference>
<dbReference type="InterPro" id="IPR012910">
    <property type="entry name" value="Plug_dom"/>
</dbReference>
<dbReference type="CDD" id="cd01347">
    <property type="entry name" value="ligand_gated_channel"/>
    <property type="match status" value="1"/>
</dbReference>
<keyword evidence="5" id="KW-0732">Signal</keyword>
<dbReference type="GO" id="GO:0044718">
    <property type="term" value="P:siderophore transmembrane transport"/>
    <property type="evidence" value="ECO:0007669"/>
    <property type="project" value="TreeGrafter"/>
</dbReference>
<dbReference type="InterPro" id="IPR036942">
    <property type="entry name" value="Beta-barrel_TonB_sf"/>
</dbReference>
<evidence type="ECO:0000313" key="13">
    <source>
        <dbReference type="EMBL" id="ADE54799.1"/>
    </source>
</evidence>
<evidence type="ECO:0000256" key="7">
    <source>
        <dbReference type="ARBA" id="ARBA00023136"/>
    </source>
</evidence>
<keyword evidence="13" id="KW-0675">Receptor</keyword>
<dbReference type="Pfam" id="PF00593">
    <property type="entry name" value="TonB_dep_Rec_b-barrel"/>
    <property type="match status" value="1"/>
</dbReference>
<comment type="similarity">
    <text evidence="9 10">Belongs to the TonB-dependent receptor family.</text>
</comment>
<dbReference type="GO" id="GO:0015344">
    <property type="term" value="F:siderophore uptake transmembrane transporter activity"/>
    <property type="evidence" value="ECO:0007669"/>
    <property type="project" value="TreeGrafter"/>
</dbReference>
<keyword evidence="7 9" id="KW-0472">Membrane</keyword>
<dbReference type="InterPro" id="IPR039426">
    <property type="entry name" value="TonB-dep_rcpt-like"/>
</dbReference>
<organism evidence="13 14">
    <name type="scientific">Coraliomargarita akajimensis (strain DSM 45221 / IAM 15411 / JCM 23193 / KCTC 12865 / 04OKA010-24)</name>
    <dbReference type="NCBI Taxonomy" id="583355"/>
    <lineage>
        <taxon>Bacteria</taxon>
        <taxon>Pseudomonadati</taxon>
        <taxon>Verrucomicrobiota</taxon>
        <taxon>Opitutia</taxon>
        <taxon>Puniceicoccales</taxon>
        <taxon>Coraliomargaritaceae</taxon>
        <taxon>Coraliomargarita</taxon>
    </lineage>
</organism>
<evidence type="ECO:0000256" key="6">
    <source>
        <dbReference type="ARBA" id="ARBA00023077"/>
    </source>
</evidence>
<keyword evidence="8 9" id="KW-0998">Cell outer membrane</keyword>
<dbReference type="HOGENOM" id="CLU_008287_18_0_0"/>
<dbReference type="STRING" id="583355.Caka_1780"/>
<gene>
    <name evidence="13" type="ordered locus">Caka_1780</name>
</gene>
<evidence type="ECO:0000313" key="14">
    <source>
        <dbReference type="Proteomes" id="UP000000925"/>
    </source>
</evidence>
<reference evidence="13 14" key="1">
    <citation type="journal article" date="2010" name="Stand. Genomic Sci.">
        <title>Complete genome sequence of Coraliomargarita akajimensis type strain (04OKA010-24).</title>
        <authorList>
            <person name="Mavromatis K."/>
            <person name="Abt B."/>
            <person name="Brambilla E."/>
            <person name="Lapidus A."/>
            <person name="Copeland A."/>
            <person name="Deshpande S."/>
            <person name="Nolan M."/>
            <person name="Lucas S."/>
            <person name="Tice H."/>
            <person name="Cheng J.F."/>
            <person name="Han C."/>
            <person name="Detter J.C."/>
            <person name="Woyke T."/>
            <person name="Goodwin L."/>
            <person name="Pitluck S."/>
            <person name="Held B."/>
            <person name="Brettin T."/>
            <person name="Tapia R."/>
            <person name="Ivanova N."/>
            <person name="Mikhailova N."/>
            <person name="Pati A."/>
            <person name="Liolios K."/>
            <person name="Chen A."/>
            <person name="Palaniappan K."/>
            <person name="Land M."/>
            <person name="Hauser L."/>
            <person name="Chang Y.J."/>
            <person name="Jeffries C.D."/>
            <person name="Rohde M."/>
            <person name="Goker M."/>
            <person name="Bristow J."/>
            <person name="Eisen J.A."/>
            <person name="Markowitz V."/>
            <person name="Hugenholtz P."/>
            <person name="Klenk H.P."/>
            <person name="Kyrpides N.C."/>
        </authorList>
    </citation>
    <scope>NUCLEOTIDE SEQUENCE [LARGE SCALE GENOMIC DNA]</scope>
    <source>
        <strain evidence="14">DSM 45221 / IAM 15411 / JCM 23193 / KCTC 12865</strain>
    </source>
</reference>
<dbReference type="PANTHER" id="PTHR30069">
    <property type="entry name" value="TONB-DEPENDENT OUTER MEMBRANE RECEPTOR"/>
    <property type="match status" value="1"/>
</dbReference>
<dbReference type="PROSITE" id="PS52016">
    <property type="entry name" value="TONB_DEPENDENT_REC_3"/>
    <property type="match status" value="1"/>
</dbReference>
<dbReference type="InterPro" id="IPR000531">
    <property type="entry name" value="Beta-barrel_TonB"/>
</dbReference>
<dbReference type="InterPro" id="IPR037066">
    <property type="entry name" value="Plug_dom_sf"/>
</dbReference>
<sequence>MPLAMVVGDEATVHELPDYTVNAWHFEQSELNVPADVVVIDREQIDASAAVSVPDILRDEANLVFRSFNGKSNQGEADIRGFGEGSGLRVLVLVDGIKVNRADMGNIEWQTLPLRDVETIEVLRGGHNVLYGNHALSGVIKITTRKGGDARANASAFVGSYGYQNYDASFAEGVGDFYFRVNANVQEDDGYRENSDSWSRGIKVDMGYFLGDWDELSSKTSASVGYLQYPGPLLYDEMQEDPRQSTNGGKQFGDSTNYRQTLSWYAVREWGEFEIHGGYNRRELEWSLDGIYGDNDQDGFSLTPKFRVGEDAHFITFGVDLLYDALIFTDFLDDQRAIERANADLSRATFGGYLFGQRELSEEVFVSGGARYEYASTDYFYEKYVENQLNPYAPEFDDPFAPNPNYKNPPDVEESYDDRLSKQGWSAELSVNYRPNEGLSIWAGYDRVYRYPVLDEVAAYQGFALAKPLNEDLEPEVGDNYEFGVKYRSGQWSASATAFYLALENEIAYDSDVNLNVNIGATRRTGADLSLSYDAEVYGASTQWSIVDARFDGGENDGQFVPLVAPVNSVSQFWVRPVQSVRTVLIVNYVGERYQGGDYSNNGTRKLDDYFLLDAQAVVDVTASVRAYLRVNNLLDELYATTAYRGSYYPGVGRNFVLGLNVDF</sequence>
<evidence type="ECO:0000256" key="1">
    <source>
        <dbReference type="ARBA" id="ARBA00004571"/>
    </source>
</evidence>
<dbReference type="eggNOG" id="COG4206">
    <property type="taxonomic scope" value="Bacteria"/>
</dbReference>
<feature type="domain" description="TonB-dependent receptor plug" evidence="12">
    <location>
        <begin position="31"/>
        <end position="139"/>
    </location>
</feature>
<evidence type="ECO:0000256" key="3">
    <source>
        <dbReference type="ARBA" id="ARBA00022452"/>
    </source>
</evidence>
<evidence type="ECO:0000256" key="10">
    <source>
        <dbReference type="RuleBase" id="RU003357"/>
    </source>
</evidence>
<comment type="subcellular location">
    <subcellularLocation>
        <location evidence="1 9">Cell outer membrane</location>
        <topology evidence="1 9">Multi-pass membrane protein</topology>
    </subcellularLocation>
</comment>
<dbReference type="Proteomes" id="UP000000925">
    <property type="component" value="Chromosome"/>
</dbReference>
<dbReference type="Gene3D" id="2.170.130.10">
    <property type="entry name" value="TonB-dependent receptor, plug domain"/>
    <property type="match status" value="1"/>
</dbReference>
<evidence type="ECO:0000256" key="8">
    <source>
        <dbReference type="ARBA" id="ARBA00023237"/>
    </source>
</evidence>
<evidence type="ECO:0000259" key="11">
    <source>
        <dbReference type="Pfam" id="PF00593"/>
    </source>
</evidence>
<evidence type="ECO:0000256" key="9">
    <source>
        <dbReference type="PROSITE-ProRule" id="PRU01360"/>
    </source>
</evidence>
<evidence type="ECO:0000256" key="4">
    <source>
        <dbReference type="ARBA" id="ARBA00022692"/>
    </source>
</evidence>
<keyword evidence="3 9" id="KW-1134">Transmembrane beta strand</keyword>
<dbReference type="SUPFAM" id="SSF56935">
    <property type="entry name" value="Porins"/>
    <property type="match status" value="1"/>
</dbReference>
<name>D5EK50_CORAD</name>
<dbReference type="Pfam" id="PF07715">
    <property type="entry name" value="Plug"/>
    <property type="match status" value="1"/>
</dbReference>
<dbReference type="Gene3D" id="2.40.170.20">
    <property type="entry name" value="TonB-dependent receptor, beta-barrel domain"/>
    <property type="match status" value="1"/>
</dbReference>
<dbReference type="PROSITE" id="PS01156">
    <property type="entry name" value="TONB_DEPENDENT_REC_2"/>
    <property type="match status" value="1"/>
</dbReference>
<evidence type="ECO:0000256" key="2">
    <source>
        <dbReference type="ARBA" id="ARBA00022448"/>
    </source>
</evidence>
<keyword evidence="6 10" id="KW-0798">TonB box</keyword>
<keyword evidence="14" id="KW-1185">Reference proteome</keyword>
<evidence type="ECO:0000256" key="5">
    <source>
        <dbReference type="ARBA" id="ARBA00022729"/>
    </source>
</evidence>
<evidence type="ECO:0000259" key="12">
    <source>
        <dbReference type="Pfam" id="PF07715"/>
    </source>
</evidence>
<dbReference type="PANTHER" id="PTHR30069:SF27">
    <property type="entry name" value="BLL4766 PROTEIN"/>
    <property type="match status" value="1"/>
</dbReference>
<dbReference type="GO" id="GO:0009279">
    <property type="term" value="C:cell outer membrane"/>
    <property type="evidence" value="ECO:0007669"/>
    <property type="project" value="UniProtKB-SubCell"/>
</dbReference>
<feature type="domain" description="TonB-dependent receptor-like beta-barrel" evidence="11">
    <location>
        <begin position="159"/>
        <end position="634"/>
    </location>
</feature>
<dbReference type="EMBL" id="CP001998">
    <property type="protein sequence ID" value="ADE54799.1"/>
    <property type="molecule type" value="Genomic_DNA"/>
</dbReference>
<protein>
    <submittedName>
        <fullName evidence="13">TonB-dependent receptor</fullName>
    </submittedName>
</protein>
<accession>D5EK50</accession>
<proteinExistence type="inferred from homology"/>
<dbReference type="AlphaFoldDB" id="D5EK50"/>
<dbReference type="KEGG" id="caa:Caka_1780"/>
<keyword evidence="2 9" id="KW-0813">Transport</keyword>
<keyword evidence="4 9" id="KW-0812">Transmembrane</keyword>